<sequence>MSSYYELLSETESRPALNLVDFDGIGNPRARKWPLDFGDFPINWKVFLLL</sequence>
<comment type="caution">
    <text evidence="1">The sequence shown here is derived from an EMBL/GenBank/DDBJ whole genome shotgun (WGS) entry which is preliminary data.</text>
</comment>
<accession>A0A0R1QZW0</accession>
<reference evidence="1 2" key="1">
    <citation type="journal article" date="2015" name="Genome Announc.">
        <title>Expanding the biotechnology potential of lactobacilli through comparative genomics of 213 strains and associated genera.</title>
        <authorList>
            <person name="Sun Z."/>
            <person name="Harris H.M."/>
            <person name="McCann A."/>
            <person name="Guo C."/>
            <person name="Argimon S."/>
            <person name="Zhang W."/>
            <person name="Yang X."/>
            <person name="Jeffery I.B."/>
            <person name="Cooney J.C."/>
            <person name="Kagawa T.F."/>
            <person name="Liu W."/>
            <person name="Song Y."/>
            <person name="Salvetti E."/>
            <person name="Wrobel A."/>
            <person name="Rasinkangas P."/>
            <person name="Parkhill J."/>
            <person name="Rea M.C."/>
            <person name="O'Sullivan O."/>
            <person name="Ritari J."/>
            <person name="Douillard F.P."/>
            <person name="Paul Ross R."/>
            <person name="Yang R."/>
            <person name="Briner A.E."/>
            <person name="Felis G.E."/>
            <person name="de Vos W.M."/>
            <person name="Barrangou R."/>
            <person name="Klaenhammer T.R."/>
            <person name="Caufield P.W."/>
            <person name="Cui Y."/>
            <person name="Zhang H."/>
            <person name="O'Toole P.W."/>
        </authorList>
    </citation>
    <scope>NUCLEOTIDE SEQUENCE [LARGE SCALE GENOMIC DNA]</scope>
    <source>
        <strain evidence="1 2">DSM 15429</strain>
    </source>
</reference>
<gene>
    <name evidence="1" type="ORF">FD37_GL001695</name>
</gene>
<dbReference type="Proteomes" id="UP000051835">
    <property type="component" value="Unassembled WGS sequence"/>
</dbReference>
<evidence type="ECO:0000313" key="2">
    <source>
        <dbReference type="Proteomes" id="UP000051835"/>
    </source>
</evidence>
<protein>
    <submittedName>
        <fullName evidence="1">Uncharacterized protein</fullName>
    </submittedName>
</protein>
<dbReference type="EMBL" id="AZFC01000001">
    <property type="protein sequence ID" value="KRL50576.1"/>
    <property type="molecule type" value="Genomic_DNA"/>
</dbReference>
<dbReference type="AlphaFoldDB" id="A0A0R1QZW0"/>
<evidence type="ECO:0000313" key="1">
    <source>
        <dbReference type="EMBL" id="KRL50576.1"/>
    </source>
</evidence>
<name>A0A0R1QZW0_9LACO</name>
<proteinExistence type="predicted"/>
<dbReference type="PATRIC" id="fig|1423805.4.peg.1737"/>
<organism evidence="1 2">
    <name type="scientific">Levilactobacillus spicheri DSM 15429</name>
    <dbReference type="NCBI Taxonomy" id="1423805"/>
    <lineage>
        <taxon>Bacteria</taxon>
        <taxon>Bacillati</taxon>
        <taxon>Bacillota</taxon>
        <taxon>Bacilli</taxon>
        <taxon>Lactobacillales</taxon>
        <taxon>Lactobacillaceae</taxon>
        <taxon>Levilactobacillus</taxon>
    </lineage>
</organism>